<name>B0CAA9_ACAM1</name>
<feature type="domain" description="Thiolase N-terminal" evidence="3">
    <location>
        <begin position="68"/>
        <end position="158"/>
    </location>
</feature>
<dbReference type="PANTHER" id="PTHR34069:SF2">
    <property type="entry name" value="BETA-KETOACYL-[ACYL-CARRIER-PROTEIN] SYNTHASE III"/>
    <property type="match status" value="1"/>
</dbReference>
<protein>
    <submittedName>
        <fullName evidence="5">Uncharacterized protein</fullName>
    </submittedName>
</protein>
<dbReference type="RefSeq" id="WP_012163288.1">
    <property type="nucleotide sequence ID" value="NC_009925.1"/>
</dbReference>
<dbReference type="AlphaFoldDB" id="B0CAA9"/>
<dbReference type="InterPro" id="IPR016039">
    <property type="entry name" value="Thiolase-like"/>
</dbReference>
<evidence type="ECO:0000313" key="6">
    <source>
        <dbReference type="Proteomes" id="UP000000268"/>
    </source>
</evidence>
<dbReference type="GO" id="GO:0044550">
    <property type="term" value="P:secondary metabolite biosynthetic process"/>
    <property type="evidence" value="ECO:0007669"/>
    <property type="project" value="TreeGrafter"/>
</dbReference>
<organism evidence="5 6">
    <name type="scientific">Acaryochloris marina (strain MBIC 11017)</name>
    <dbReference type="NCBI Taxonomy" id="329726"/>
    <lineage>
        <taxon>Bacteria</taxon>
        <taxon>Bacillati</taxon>
        <taxon>Cyanobacteriota</taxon>
        <taxon>Cyanophyceae</taxon>
        <taxon>Acaryochloridales</taxon>
        <taxon>Acaryochloridaceae</taxon>
        <taxon>Acaryochloris</taxon>
    </lineage>
</organism>
<dbReference type="Proteomes" id="UP000000268">
    <property type="component" value="Chromosome"/>
</dbReference>
<dbReference type="Gene3D" id="3.40.47.10">
    <property type="match status" value="2"/>
</dbReference>
<keyword evidence="6" id="KW-1185">Reference proteome</keyword>
<evidence type="ECO:0000313" key="5">
    <source>
        <dbReference type="EMBL" id="ABW27844.1"/>
    </source>
</evidence>
<evidence type="ECO:0000256" key="2">
    <source>
        <dbReference type="ARBA" id="ARBA00023315"/>
    </source>
</evidence>
<evidence type="ECO:0000259" key="3">
    <source>
        <dbReference type="Pfam" id="PF00108"/>
    </source>
</evidence>
<dbReference type="EMBL" id="CP000828">
    <property type="protein sequence ID" value="ABW27844.1"/>
    <property type="molecule type" value="Genomic_DNA"/>
</dbReference>
<dbReference type="InterPro" id="IPR013747">
    <property type="entry name" value="ACP_syn_III_C"/>
</dbReference>
<dbReference type="OrthoDB" id="2514738at2"/>
<dbReference type="GO" id="GO:0016747">
    <property type="term" value="F:acyltransferase activity, transferring groups other than amino-acyl groups"/>
    <property type="evidence" value="ECO:0007669"/>
    <property type="project" value="InterPro"/>
</dbReference>
<accession>B0CAA9</accession>
<dbReference type="PANTHER" id="PTHR34069">
    <property type="entry name" value="3-OXOACYL-[ACYL-CARRIER-PROTEIN] SYNTHASE 3"/>
    <property type="match status" value="1"/>
</dbReference>
<dbReference type="eggNOG" id="COG0332">
    <property type="taxonomic scope" value="Bacteria"/>
</dbReference>
<dbReference type="SUPFAM" id="SSF53901">
    <property type="entry name" value="Thiolase-like"/>
    <property type="match status" value="1"/>
</dbReference>
<dbReference type="Pfam" id="PF08541">
    <property type="entry name" value="ACP_syn_III_C"/>
    <property type="match status" value="1"/>
</dbReference>
<reference evidence="5 6" key="1">
    <citation type="journal article" date="2008" name="Proc. Natl. Acad. Sci. U.S.A.">
        <title>Niche adaptation and genome expansion in the chlorophyll d-producing cyanobacterium Acaryochloris marina.</title>
        <authorList>
            <person name="Swingley W.D."/>
            <person name="Chen M."/>
            <person name="Cheung P.C."/>
            <person name="Conrad A.L."/>
            <person name="Dejesa L.C."/>
            <person name="Hao J."/>
            <person name="Honchak B.M."/>
            <person name="Karbach L.E."/>
            <person name="Kurdoglu A."/>
            <person name="Lahiri S."/>
            <person name="Mastrian S.D."/>
            <person name="Miyashita H."/>
            <person name="Page L."/>
            <person name="Ramakrishna P."/>
            <person name="Satoh S."/>
            <person name="Sattley W.M."/>
            <person name="Shimada Y."/>
            <person name="Taylor H.L."/>
            <person name="Tomo T."/>
            <person name="Tsuchiya T."/>
            <person name="Wang Z.T."/>
            <person name="Raymond J."/>
            <person name="Mimuro M."/>
            <person name="Blankenship R.E."/>
            <person name="Touchman J.W."/>
        </authorList>
    </citation>
    <scope>NUCLEOTIDE SEQUENCE [LARGE SCALE GENOMIC DNA]</scope>
    <source>
        <strain evidence="6">MBIC 11017</strain>
    </source>
</reference>
<evidence type="ECO:0000256" key="1">
    <source>
        <dbReference type="ARBA" id="ARBA00022679"/>
    </source>
</evidence>
<gene>
    <name evidence="5" type="ordered locus">AM1_2844</name>
</gene>
<sequence length="376" mass="41517">MSPGQAVFITGVGKFLPGEPVANQDMAAYIGSISKRSSTLGSAILRKNGIKHRFYALDTEGGYRYTNASMAAHAIHDALKQARCQPEQVDLLATSTTQGDYLVPGFASAVHGELGIPPLAIFSFQSVCASSLMAVKNAWLNVKVGESQLAVASGSEFASRWFRPSVYRPFYDEAARPDPQIEFLRWTLSDGAGALVLEPGPKPDGVSLRVDWIQFKSFADRFPPCMYAGAKSNTGADDQGWGLYESPQAAYEAGAIALKQDFEILYAMFPVWVGYYLELLEKYDLDPNAIDYFLPHYSSHSLGEEMKRLLRRTGAMIVEERWCNNLERYGNTGTASIFIMLEELVQKHPLQPGQRILCFVPESGRCIAAFMHLTVV</sequence>
<dbReference type="HOGENOM" id="CLU_064081_1_0_3"/>
<proteinExistence type="predicted"/>
<dbReference type="Pfam" id="PF00108">
    <property type="entry name" value="Thiolase_N"/>
    <property type="match status" value="1"/>
</dbReference>
<keyword evidence="2" id="KW-0012">Acyltransferase</keyword>
<feature type="domain" description="Beta-ketoacyl-[acyl-carrier-protein] synthase III C-terminal" evidence="4">
    <location>
        <begin position="280"/>
        <end position="359"/>
    </location>
</feature>
<keyword evidence="1" id="KW-0808">Transferase</keyword>
<dbReference type="CDD" id="cd00827">
    <property type="entry name" value="init_cond_enzymes"/>
    <property type="match status" value="1"/>
</dbReference>
<evidence type="ECO:0000259" key="4">
    <source>
        <dbReference type="Pfam" id="PF08541"/>
    </source>
</evidence>
<dbReference type="InterPro" id="IPR020616">
    <property type="entry name" value="Thiolase_N"/>
</dbReference>
<dbReference type="STRING" id="329726.AM1_2844"/>
<dbReference type="KEGG" id="amr:AM1_2844"/>